<feature type="signal peptide" evidence="1">
    <location>
        <begin position="1"/>
        <end position="23"/>
    </location>
</feature>
<keyword evidence="1" id="KW-0732">Signal</keyword>
<evidence type="ECO:0000256" key="1">
    <source>
        <dbReference type="SAM" id="SignalP"/>
    </source>
</evidence>
<dbReference type="RefSeq" id="WP_255421734.1">
    <property type="nucleotide sequence ID" value="NZ_CP126170.1"/>
</dbReference>
<sequence length="300" mass="31460">MQGLNGHVCRFAAVLAGAGLAFACDAASIFSYSSNAGDYIGQGKKAVLTDANATFGVRGNKDRVALSITSTTGEYWSITIAPPVGTGLAPGVYANAERSSFKTGRSPGLDVSSTGRGCNRIWGKVSIRQVSFDSAGNVDQLEASFVQQCETNKAPALAGVVSYNAAPLFLKLNSGDGDYVGGGVDKTYYNDTSVFALDGTPSRLRYAASGLRDDWTATIAAPAGKTLAPGRYSISRFADSVNAGFDFYGNGRGCNATRGTLNVRKIEQDAQGNVVRFYADFEQYCDANPAPLRGSIHFGA</sequence>
<accession>A0ABZ0JJ12</accession>
<protein>
    <recommendedName>
        <fullName evidence="4">Secreted protein</fullName>
    </recommendedName>
</protein>
<organism evidence="2 3">
    <name type="scientific">Xanthomonas rydalmerensis</name>
    <dbReference type="NCBI Taxonomy" id="3046274"/>
    <lineage>
        <taxon>Bacteria</taxon>
        <taxon>Pseudomonadati</taxon>
        <taxon>Pseudomonadota</taxon>
        <taxon>Gammaproteobacteria</taxon>
        <taxon>Lysobacterales</taxon>
        <taxon>Lysobacteraceae</taxon>
        <taxon>Xanthomonas</taxon>
    </lineage>
</organism>
<gene>
    <name evidence="2" type="ORF">QN243_15100</name>
</gene>
<proteinExistence type="predicted"/>
<evidence type="ECO:0000313" key="2">
    <source>
        <dbReference type="EMBL" id="WOS39739.1"/>
    </source>
</evidence>
<dbReference type="EMBL" id="CP126172">
    <property type="protein sequence ID" value="WOS39739.1"/>
    <property type="molecule type" value="Genomic_DNA"/>
</dbReference>
<evidence type="ECO:0008006" key="4">
    <source>
        <dbReference type="Google" id="ProtNLM"/>
    </source>
</evidence>
<reference evidence="2 3" key="1">
    <citation type="submission" date="2023-05" db="EMBL/GenBank/DDBJ databases">
        <title>Xanthomonas rydalmerenesis sp. nov., a novel Xanthomonas species isolated from Fragaria x ananassa.</title>
        <authorList>
            <person name="McKnight D.J.E."/>
            <person name="Wong-Bajracharya J."/>
            <person name="Okoh E.B."/>
            <person name="Snijders F."/>
            <person name="Lidbetter F."/>
            <person name="Webster J."/>
            <person name="Djordjevic S.P."/>
            <person name="Bogema D.R."/>
            <person name="Chapman T.A."/>
        </authorList>
    </citation>
    <scope>NUCLEOTIDE SEQUENCE [LARGE SCALE GENOMIC DNA]</scope>
    <source>
        <strain evidence="2 3">DAR34883</strain>
    </source>
</reference>
<feature type="chain" id="PRO_5047235355" description="Secreted protein" evidence="1">
    <location>
        <begin position="24"/>
        <end position="300"/>
    </location>
</feature>
<evidence type="ECO:0000313" key="3">
    <source>
        <dbReference type="Proteomes" id="UP001302020"/>
    </source>
</evidence>
<dbReference type="Proteomes" id="UP001302020">
    <property type="component" value="Chromosome"/>
</dbReference>
<keyword evidence="3" id="KW-1185">Reference proteome</keyword>
<name>A0ABZ0JJ12_9XANT</name>